<keyword evidence="9" id="KW-0137">Centromere</keyword>
<dbReference type="OrthoDB" id="189575at2759"/>
<evidence type="ECO:0000313" key="11">
    <source>
        <dbReference type="EMBL" id="GMI13226.1"/>
    </source>
</evidence>
<evidence type="ECO:0000256" key="9">
    <source>
        <dbReference type="ARBA" id="ARBA00023328"/>
    </source>
</evidence>
<keyword evidence="4" id="KW-0132">Cell division</keyword>
<feature type="coiled-coil region" evidence="10">
    <location>
        <begin position="129"/>
        <end position="181"/>
    </location>
</feature>
<evidence type="ECO:0000256" key="7">
    <source>
        <dbReference type="ARBA" id="ARBA00023242"/>
    </source>
</evidence>
<sequence length="189" mass="20913">MVLTDATNTQTTAKRTEKLKTVMSKALQESRKVIDESVVKQIYGELATPELNELIAEVLDGVTDRVEKEFGTILENYGVNEKLLRLESVVEECKSSSASSAPSSTPVQNFAALLPDGVTPQDVLRMNAHEMKLAERERLIAEITALEQEGKDVEGEIEEGKKALASKMQDIERQRMNLQKTADLCTMTA</sequence>
<proteinExistence type="predicted"/>
<accession>A0A9W7FJM0</accession>
<evidence type="ECO:0000256" key="3">
    <source>
        <dbReference type="ARBA" id="ARBA00022454"/>
    </source>
</evidence>
<keyword evidence="10" id="KW-0175">Coiled coil</keyword>
<evidence type="ECO:0000256" key="2">
    <source>
        <dbReference type="ARBA" id="ARBA00004629"/>
    </source>
</evidence>
<evidence type="ECO:0000256" key="1">
    <source>
        <dbReference type="ARBA" id="ARBA00004123"/>
    </source>
</evidence>
<keyword evidence="6" id="KW-0995">Kinetochore</keyword>
<keyword evidence="8" id="KW-0131">Cell cycle</keyword>
<dbReference type="GO" id="GO:0005634">
    <property type="term" value="C:nucleus"/>
    <property type="evidence" value="ECO:0007669"/>
    <property type="project" value="UniProtKB-SubCell"/>
</dbReference>
<dbReference type="AlphaFoldDB" id="A0A9W7FJM0"/>
<keyword evidence="12" id="KW-1185">Reference proteome</keyword>
<evidence type="ECO:0000256" key="6">
    <source>
        <dbReference type="ARBA" id="ARBA00022838"/>
    </source>
</evidence>
<evidence type="ECO:0000256" key="5">
    <source>
        <dbReference type="ARBA" id="ARBA00022776"/>
    </source>
</evidence>
<keyword evidence="5" id="KW-0498">Mitosis</keyword>
<evidence type="ECO:0000256" key="4">
    <source>
        <dbReference type="ARBA" id="ARBA00022618"/>
    </source>
</evidence>
<dbReference type="GO" id="GO:0051301">
    <property type="term" value="P:cell division"/>
    <property type="evidence" value="ECO:0007669"/>
    <property type="project" value="UniProtKB-KW"/>
</dbReference>
<evidence type="ECO:0000313" key="12">
    <source>
        <dbReference type="Proteomes" id="UP001165122"/>
    </source>
</evidence>
<dbReference type="GO" id="GO:0000444">
    <property type="term" value="C:MIS12/MIND type complex"/>
    <property type="evidence" value="ECO:0007669"/>
    <property type="project" value="InterPro"/>
</dbReference>
<dbReference type="Pfam" id="PF03980">
    <property type="entry name" value="Nnf1"/>
    <property type="match status" value="1"/>
</dbReference>
<dbReference type="EMBL" id="BRXW01000188">
    <property type="protein sequence ID" value="GMI13226.1"/>
    <property type="molecule type" value="Genomic_DNA"/>
</dbReference>
<organism evidence="11 12">
    <name type="scientific">Triparma laevis f. longispina</name>
    <dbReference type="NCBI Taxonomy" id="1714387"/>
    <lineage>
        <taxon>Eukaryota</taxon>
        <taxon>Sar</taxon>
        <taxon>Stramenopiles</taxon>
        <taxon>Ochrophyta</taxon>
        <taxon>Bolidophyceae</taxon>
        <taxon>Parmales</taxon>
        <taxon>Triparmaceae</taxon>
        <taxon>Triparma</taxon>
    </lineage>
</organism>
<name>A0A9W7FJM0_9STRA</name>
<gene>
    <name evidence="11" type="ORF">TrLO_g11227</name>
</gene>
<comment type="caution">
    <text evidence="11">The sequence shown here is derived from an EMBL/GenBank/DDBJ whole genome shotgun (WGS) entry which is preliminary data.</text>
</comment>
<reference evidence="12" key="1">
    <citation type="journal article" date="2023" name="Commun. Biol.">
        <title>Genome analysis of Parmales, the sister group of diatoms, reveals the evolutionary specialization of diatoms from phago-mixotrophs to photoautotrophs.</title>
        <authorList>
            <person name="Ban H."/>
            <person name="Sato S."/>
            <person name="Yoshikawa S."/>
            <person name="Yamada K."/>
            <person name="Nakamura Y."/>
            <person name="Ichinomiya M."/>
            <person name="Sato N."/>
            <person name="Blanc-Mathieu R."/>
            <person name="Endo H."/>
            <person name="Kuwata A."/>
            <person name="Ogata H."/>
        </authorList>
    </citation>
    <scope>NUCLEOTIDE SEQUENCE [LARGE SCALE GENOMIC DNA]</scope>
    <source>
        <strain evidence="12">NIES 3700</strain>
    </source>
</reference>
<protein>
    <submittedName>
        <fullName evidence="11">Uncharacterized protein</fullName>
    </submittedName>
</protein>
<keyword evidence="3" id="KW-0158">Chromosome</keyword>
<keyword evidence="7" id="KW-0539">Nucleus</keyword>
<comment type="subcellular location">
    <subcellularLocation>
        <location evidence="2">Chromosome</location>
        <location evidence="2">Centromere</location>
        <location evidence="2">Kinetochore</location>
    </subcellularLocation>
    <subcellularLocation>
        <location evidence="1">Nucleus</location>
    </subcellularLocation>
</comment>
<dbReference type="Proteomes" id="UP001165122">
    <property type="component" value="Unassembled WGS sequence"/>
</dbReference>
<dbReference type="InterPro" id="IPR007128">
    <property type="entry name" value="PMF1/Nnf1"/>
</dbReference>
<evidence type="ECO:0000256" key="10">
    <source>
        <dbReference type="SAM" id="Coils"/>
    </source>
</evidence>
<evidence type="ECO:0000256" key="8">
    <source>
        <dbReference type="ARBA" id="ARBA00023306"/>
    </source>
</evidence>